<dbReference type="Proteomes" id="UP001159363">
    <property type="component" value="Chromosome 8"/>
</dbReference>
<comment type="caution">
    <text evidence="1">The sequence shown here is derived from an EMBL/GenBank/DDBJ whole genome shotgun (WGS) entry which is preliminary data.</text>
</comment>
<evidence type="ECO:0000313" key="2">
    <source>
        <dbReference type="Proteomes" id="UP001159363"/>
    </source>
</evidence>
<name>A0ABQ9GVR0_9NEOP</name>
<evidence type="ECO:0000313" key="1">
    <source>
        <dbReference type="EMBL" id="KAJ8876108.1"/>
    </source>
</evidence>
<dbReference type="EMBL" id="JARBHB010000009">
    <property type="protein sequence ID" value="KAJ8876108.1"/>
    <property type="molecule type" value="Genomic_DNA"/>
</dbReference>
<keyword evidence="2" id="KW-1185">Reference proteome</keyword>
<gene>
    <name evidence="1" type="ORF">PR048_024017</name>
</gene>
<reference evidence="1 2" key="1">
    <citation type="submission" date="2023-02" db="EMBL/GenBank/DDBJ databases">
        <title>LHISI_Scaffold_Assembly.</title>
        <authorList>
            <person name="Stuart O.P."/>
            <person name="Cleave R."/>
            <person name="Magrath M.J.L."/>
            <person name="Mikheyev A.S."/>
        </authorList>
    </citation>
    <scope>NUCLEOTIDE SEQUENCE [LARGE SCALE GENOMIC DNA]</scope>
    <source>
        <strain evidence="1">Daus_M_001</strain>
        <tissue evidence="1">Leg muscle</tissue>
    </source>
</reference>
<protein>
    <submittedName>
        <fullName evidence="1">Uncharacterized protein</fullName>
    </submittedName>
</protein>
<proteinExistence type="predicted"/>
<sequence length="360" mass="39379">MKNDSLTNHSSFILRARLIPKLVIVQYTYLNLAVGVDECLPANWDLRISEIHKKIPPRVTFTCSIDAVVFPWSSNRLYNGPGVCYDGFWTLTRRVVAYRCSSIWDICTAPLCIRIPAPNLDGLTPAFECIINGRAVIKVRPPITTNGDSGKCYGATVVKWSLVSLPTAVNRVLSPLVGRKVYRDTWGRGGVVDRLIASHLGELGSIQGGAAPGPSHLVIVPRDAAGRRVFSGISRHPPPPHSGAAPYSPHFTLIGSQGTDVTSRPNLSTLLGIHHECIPPRRTGFNPWPCNSRIFACVNRSGRYRWSAGFLGDLPFRPPFHSSAAPFSLQSPSSALKTSLLGAAKSLHSLTRHDCDREYI</sequence>
<accession>A0ABQ9GVR0</accession>
<organism evidence="1 2">
    <name type="scientific">Dryococelus australis</name>
    <dbReference type="NCBI Taxonomy" id="614101"/>
    <lineage>
        <taxon>Eukaryota</taxon>
        <taxon>Metazoa</taxon>
        <taxon>Ecdysozoa</taxon>
        <taxon>Arthropoda</taxon>
        <taxon>Hexapoda</taxon>
        <taxon>Insecta</taxon>
        <taxon>Pterygota</taxon>
        <taxon>Neoptera</taxon>
        <taxon>Polyneoptera</taxon>
        <taxon>Phasmatodea</taxon>
        <taxon>Verophasmatodea</taxon>
        <taxon>Anareolatae</taxon>
        <taxon>Phasmatidae</taxon>
        <taxon>Eurycanthinae</taxon>
        <taxon>Dryococelus</taxon>
    </lineage>
</organism>